<organism evidence="1 2">
    <name type="scientific">Shewanella violacea (strain JCM 10179 / CIP 106290 / LMG 19151 / DSS12)</name>
    <dbReference type="NCBI Taxonomy" id="637905"/>
    <lineage>
        <taxon>Bacteria</taxon>
        <taxon>Pseudomonadati</taxon>
        <taxon>Pseudomonadota</taxon>
        <taxon>Gammaproteobacteria</taxon>
        <taxon>Alteromonadales</taxon>
        <taxon>Shewanellaceae</taxon>
        <taxon>Shewanella</taxon>
    </lineage>
</organism>
<dbReference type="KEGG" id="svo:SVI_1718"/>
<dbReference type="OrthoDB" id="5912766at2"/>
<dbReference type="RefSeq" id="WP_013050996.1">
    <property type="nucleotide sequence ID" value="NC_014012.1"/>
</dbReference>
<dbReference type="HOGENOM" id="CLU_407614_0_0_6"/>
<dbReference type="AlphaFoldDB" id="D4ZJ40"/>
<sequence>MYNKMILCSLLSFILFGCGGGSGGEKKPTILPFAYNVTIDGNTRIGELVRGQYEFEANDKSESDASTTYWLKGDGTKISDGDRLLLDDTSLEGGEVKFCVLPINAGNRLKGDLVCSQSAYVDSRVIIHIPTVSFLFVSEASRVGHELTVLVDGSIQELTYHWYKDDVQIPDIRVGTLALTKKYEGLRIHVCTTYDSSSNDKSCSEKTAPIRAAMGSAPTVDSLSLNFGADEIKVGETITVEAVYIDIDDDKEDSVRRQYRWYSKESIVGNAKSLLVSPQVVNQSIKACVTVYAKTGSPKASEQTCSKDVYVIEKDPVAPIVSGVSIRGINIEGYRLKGEYRYFDGNNDTEGKSLLEWKLDADHSPALTEGDTIRLSASIVEQASLINKATPSIYFCVTPYDELGTKGKTACEAQRLATISFKGSLTPGGELAIENFYYPEFTQSWWQAKGSEFQYSMSFKSNFFNSWKGSVFYDSIVFTRYRPVQFCVKATDIDGDEQDICKEVTYDEKYENVSGAPLGGNKVAFEPMKEYNVDVDGNKYRLYRPILASEFTIISGGEFLSAESVIYDTFLGKETDAARGIKLTPNEAIKYCQRTSGGVVPNKVLKAAFFSNSEDSIIRNWSSFESAEWLVISERGKPVEYGTWAADAFEETPIEADPNKTYRFICHHKLGAQL</sequence>
<reference evidence="2" key="1">
    <citation type="journal article" date="2010" name="Mol. Biosyst.">
        <title>Complete genome sequence and comparative analysis of Shewanella violacea, a psychrophilic and piezophilic bacterium from deep sea floor sediments.</title>
        <authorList>
            <person name="Aono E."/>
            <person name="Baba T."/>
            <person name="Ara T."/>
            <person name="Nishi T."/>
            <person name="Nakamichi T."/>
            <person name="Inamoto E."/>
            <person name="Toyonaga H."/>
            <person name="Hasegawa M."/>
            <person name="Takai Y."/>
            <person name="Okumura Y."/>
            <person name="Baba M."/>
            <person name="Tomita M."/>
            <person name="Kato C."/>
            <person name="Oshima T."/>
            <person name="Nakasone K."/>
            <person name="Mori H."/>
        </authorList>
    </citation>
    <scope>NUCLEOTIDE SEQUENCE [LARGE SCALE GENOMIC DNA]</scope>
    <source>
        <strain evidence="2">JCM 10179 / CIP 106290 / LMG 19151 / DSS12</strain>
    </source>
</reference>
<gene>
    <name evidence="1" type="ordered locus">SVI_1718</name>
</gene>
<proteinExistence type="predicted"/>
<protein>
    <submittedName>
        <fullName evidence="1">Uncharacterized protein</fullName>
    </submittedName>
</protein>
<accession>D4ZJ40</accession>
<name>D4ZJ40_SHEVD</name>
<keyword evidence="2" id="KW-1185">Reference proteome</keyword>
<evidence type="ECO:0000313" key="2">
    <source>
        <dbReference type="Proteomes" id="UP000002350"/>
    </source>
</evidence>
<dbReference type="STRING" id="637905.SVI_1718"/>
<dbReference type="Proteomes" id="UP000002350">
    <property type="component" value="Chromosome"/>
</dbReference>
<dbReference type="EMBL" id="AP011177">
    <property type="protein sequence ID" value="BAJ01689.1"/>
    <property type="molecule type" value="Genomic_DNA"/>
</dbReference>
<evidence type="ECO:0000313" key="1">
    <source>
        <dbReference type="EMBL" id="BAJ01689.1"/>
    </source>
</evidence>
<dbReference type="PROSITE" id="PS51257">
    <property type="entry name" value="PROKAR_LIPOPROTEIN"/>
    <property type="match status" value="1"/>
</dbReference>